<proteinExistence type="inferred from homology"/>
<evidence type="ECO:0000256" key="1">
    <source>
        <dbReference type="ARBA" id="ARBA00004604"/>
    </source>
</evidence>
<dbReference type="InterPro" id="IPR006984">
    <property type="entry name" value="Fcf1/UTP23"/>
</dbReference>
<reference evidence="10" key="1">
    <citation type="submission" date="2013-12" db="EMBL/GenBank/DDBJ databases">
        <authorList>
            <person name="Genoscope - CEA"/>
        </authorList>
    </citation>
    <scope>NUCLEOTIDE SEQUENCE</scope>
    <source>
        <strain evidence="10">CBS 1993</strain>
    </source>
</reference>
<dbReference type="GeneID" id="34519787"/>
<evidence type="ECO:0000256" key="6">
    <source>
        <dbReference type="ARBA" id="ARBA00038503"/>
    </source>
</evidence>
<dbReference type="OrthoDB" id="25675at2759"/>
<evidence type="ECO:0000256" key="2">
    <source>
        <dbReference type="ARBA" id="ARBA00022517"/>
    </source>
</evidence>
<organism evidence="10 11">
    <name type="scientific">Kuraishia capsulata CBS 1993</name>
    <dbReference type="NCBI Taxonomy" id="1382522"/>
    <lineage>
        <taxon>Eukaryota</taxon>
        <taxon>Fungi</taxon>
        <taxon>Dikarya</taxon>
        <taxon>Ascomycota</taxon>
        <taxon>Saccharomycotina</taxon>
        <taxon>Pichiomycetes</taxon>
        <taxon>Pichiales</taxon>
        <taxon>Pichiaceae</taxon>
        <taxon>Kuraishia</taxon>
    </lineage>
</organism>
<dbReference type="GO" id="GO:0032040">
    <property type="term" value="C:small-subunit processome"/>
    <property type="evidence" value="ECO:0007669"/>
    <property type="project" value="EnsemblFungi"/>
</dbReference>
<dbReference type="InterPro" id="IPR057776">
    <property type="entry name" value="UTP23_sensor"/>
</dbReference>
<keyword evidence="3" id="KW-0698">rRNA processing</keyword>
<feature type="domain" description="UTP23 sensor motif region" evidence="9">
    <location>
        <begin position="204"/>
        <end position="222"/>
    </location>
</feature>
<dbReference type="Gene3D" id="3.40.50.1010">
    <property type="entry name" value="5'-nuclease"/>
    <property type="match status" value="1"/>
</dbReference>
<evidence type="ECO:0000259" key="9">
    <source>
        <dbReference type="Pfam" id="PF24779"/>
    </source>
</evidence>
<dbReference type="RefSeq" id="XP_022458399.1">
    <property type="nucleotide sequence ID" value="XM_022602612.1"/>
</dbReference>
<evidence type="ECO:0000256" key="3">
    <source>
        <dbReference type="ARBA" id="ARBA00022552"/>
    </source>
</evidence>
<comment type="similarity">
    <text evidence="6">Belongs to the UTP23/FCF1 family. UTP23 subfamily.</text>
</comment>
<keyword evidence="2" id="KW-0690">Ribosome biogenesis</keyword>
<evidence type="ECO:0000256" key="4">
    <source>
        <dbReference type="ARBA" id="ARBA00023242"/>
    </source>
</evidence>
<dbReference type="FunFam" id="3.40.50.1010:FF:000006">
    <property type="entry name" value="rRNA-processing protein UTP23 homolog"/>
    <property type="match status" value="1"/>
</dbReference>
<evidence type="ECO:0000313" key="11">
    <source>
        <dbReference type="Proteomes" id="UP000019384"/>
    </source>
</evidence>
<evidence type="ECO:0000256" key="8">
    <source>
        <dbReference type="SAM" id="MobiDB-lite"/>
    </source>
</evidence>
<comment type="subcellular location">
    <subcellularLocation>
        <location evidence="1">Nucleus</location>
        <location evidence="1">Nucleolus</location>
    </subcellularLocation>
</comment>
<dbReference type="GO" id="GO:0070181">
    <property type="term" value="F:small ribosomal subunit rRNA binding"/>
    <property type="evidence" value="ECO:0007669"/>
    <property type="project" value="EnsemblFungi"/>
</dbReference>
<name>W6MK72_9ASCO</name>
<dbReference type="InterPro" id="IPR029060">
    <property type="entry name" value="PIN-like_dom_sf"/>
</dbReference>
<gene>
    <name evidence="10" type="ORF">KUCA_T00002365001</name>
</gene>
<accession>W6MK72</accession>
<dbReference type="SUPFAM" id="SSF88723">
    <property type="entry name" value="PIN domain-like"/>
    <property type="match status" value="1"/>
</dbReference>
<dbReference type="Proteomes" id="UP000019384">
    <property type="component" value="Unassembled WGS sequence"/>
</dbReference>
<dbReference type="Pfam" id="PF24779">
    <property type="entry name" value="UTP23_sensor"/>
    <property type="match status" value="1"/>
</dbReference>
<evidence type="ECO:0000256" key="7">
    <source>
        <dbReference type="ARBA" id="ARBA00076388"/>
    </source>
</evidence>
<evidence type="ECO:0000256" key="5">
    <source>
        <dbReference type="ARBA" id="ARBA00037300"/>
    </source>
</evidence>
<reference evidence="10" key="2">
    <citation type="submission" date="2014-02" db="EMBL/GenBank/DDBJ databases">
        <title>Complete DNA sequence of /Kuraishia capsulata/ illustrates novel genomic features among budding yeasts (/Saccharomycotina/).</title>
        <authorList>
            <person name="Morales L."/>
            <person name="Noel B."/>
            <person name="Porcel B."/>
            <person name="Marcet-Houben M."/>
            <person name="Hullo M-F."/>
            <person name="Sacerdot C."/>
            <person name="Tekaia F."/>
            <person name="Leh-Louis V."/>
            <person name="Despons L."/>
            <person name="Khanna V."/>
            <person name="Aury J-M."/>
            <person name="Barbe V."/>
            <person name="Couloux A."/>
            <person name="Labadie K."/>
            <person name="Pelletier E."/>
            <person name="Souciet J-L."/>
            <person name="Boekhout T."/>
            <person name="Gabaldon T."/>
            <person name="Wincker P."/>
            <person name="Dujon B."/>
        </authorList>
    </citation>
    <scope>NUCLEOTIDE SEQUENCE</scope>
    <source>
        <strain evidence="10">CBS 1993</strain>
    </source>
</reference>
<dbReference type="AlphaFoldDB" id="W6MK72"/>
<sequence length="280" mass="31894">MKQKRAKAYRKQMQAYQHTFKFMLPIQCLADSELVLHCEKTAFELTKGIARTIQSDPKMMITQCCIQHLYDSRNQPAIEIAKTMEKRRCNHRETLSSYECIKSIVDVKGENKHRYLVATQDEKLRKALRRVPGVPLIYMNRSVMIMEPLSPASMKVQQRIENGKLTGGLNSKHAGVIETEKPKAIASGDKVEANAEGTETEKPKKRKRGPKEPNPLSMKKKKTEKTSEDANDTNNQNEGNGDDLGDKKRRKRKHKKSTQDTDETEETHANQEPADGDDSE</sequence>
<protein>
    <recommendedName>
        <fullName evidence="7">U three protein 23</fullName>
    </recommendedName>
</protein>
<comment type="function">
    <text evidence="5">Involved in rRNA-processing and ribosome biogenesis.</text>
</comment>
<dbReference type="EMBL" id="HG793127">
    <property type="protein sequence ID" value="CDK26393.1"/>
    <property type="molecule type" value="Genomic_DNA"/>
</dbReference>
<dbReference type="HOGENOM" id="CLU_053567_1_1_1"/>
<evidence type="ECO:0000313" key="10">
    <source>
        <dbReference type="EMBL" id="CDK26393.1"/>
    </source>
</evidence>
<dbReference type="CDD" id="cd09865">
    <property type="entry name" value="PIN_ScUtp23p-like"/>
    <property type="match status" value="1"/>
</dbReference>
<dbReference type="STRING" id="1382522.W6MK72"/>
<keyword evidence="4" id="KW-0539">Nucleus</keyword>
<keyword evidence="11" id="KW-1185">Reference proteome</keyword>
<dbReference type="GO" id="GO:0000480">
    <property type="term" value="P:endonucleolytic cleavage in 5'-ETS of tricistronic rRNA transcript (SSU-rRNA, 5.8S rRNA, LSU-rRNA)"/>
    <property type="evidence" value="ECO:0007669"/>
    <property type="project" value="EnsemblFungi"/>
</dbReference>
<dbReference type="Pfam" id="PF04900">
    <property type="entry name" value="Fcf1"/>
    <property type="match status" value="1"/>
</dbReference>
<feature type="region of interest" description="Disordered" evidence="8">
    <location>
        <begin position="165"/>
        <end position="280"/>
    </location>
</feature>
<dbReference type="GO" id="GO:0000447">
    <property type="term" value="P:endonucleolytic cleavage in ITS1 to separate SSU-rRNA from 5.8S rRNA and LSU-rRNA from tricistronic rRNA transcript (SSU-rRNA, 5.8S rRNA, LSU-rRNA)"/>
    <property type="evidence" value="ECO:0007669"/>
    <property type="project" value="EnsemblFungi"/>
</dbReference>
<feature type="compositionally biased region" description="Basic and acidic residues" evidence="8">
    <location>
        <begin position="178"/>
        <end position="193"/>
    </location>
</feature>
<dbReference type="GO" id="GO:0000472">
    <property type="term" value="P:endonucleolytic cleavage to generate mature 5'-end of SSU-rRNA from (SSU-rRNA, 5.8S rRNA, LSU-rRNA)"/>
    <property type="evidence" value="ECO:0007669"/>
    <property type="project" value="EnsemblFungi"/>
</dbReference>
<dbReference type="PANTHER" id="PTHR12416">
    <property type="entry name" value="RRNA-PROCESSING PROTEIN UTP23 HOMOLOG"/>
    <property type="match status" value="1"/>
</dbReference>
<feature type="compositionally biased region" description="Basic residues" evidence="8">
    <location>
        <begin position="247"/>
        <end position="256"/>
    </location>
</feature>